<reference evidence="1" key="1">
    <citation type="submission" date="2010-06" db="EMBL/GenBank/DDBJ databases">
        <authorList>
            <person name="Muzny D."/>
            <person name="Qin X."/>
            <person name="Buhay C."/>
            <person name="Dugan-Rocha S."/>
            <person name="Ding Y."/>
            <person name="Chen G."/>
            <person name="Hawes A."/>
            <person name="Holder M."/>
            <person name="Jhangiani S."/>
            <person name="Johnson A."/>
            <person name="Khan Z."/>
            <person name="Li Z."/>
            <person name="Liu W."/>
            <person name="Liu X."/>
            <person name="Perez L."/>
            <person name="Shen H."/>
            <person name="Wang Q."/>
            <person name="Watt J."/>
            <person name="Xi L."/>
            <person name="Xin Y."/>
            <person name="Zhou J."/>
            <person name="Deng J."/>
            <person name="Jiang H."/>
            <person name="Liu Y."/>
            <person name="Qu J."/>
            <person name="Song X.-Z."/>
            <person name="Zhang L."/>
            <person name="Villasana D."/>
            <person name="Johnson A."/>
            <person name="Liu J."/>
            <person name="Liyanage D."/>
            <person name="Lorensuhewa L."/>
            <person name="Robinson T."/>
            <person name="Song A."/>
            <person name="Song B.-B."/>
            <person name="Dinh H."/>
            <person name="Thornton R."/>
            <person name="Coyle M."/>
            <person name="Francisco L."/>
            <person name="Jackson L."/>
            <person name="Javaid M."/>
            <person name="Korchina V."/>
            <person name="Kovar C."/>
            <person name="Mata R."/>
            <person name="Mathew T."/>
            <person name="Ngo R."/>
            <person name="Nguyen L."/>
            <person name="Nguyen N."/>
            <person name="Okwuonu G."/>
            <person name="Ongeri F."/>
            <person name="Pham C."/>
            <person name="Simmons D."/>
            <person name="Wilczek-Boney K."/>
            <person name="Hale W."/>
            <person name="Jakkamsetti A."/>
            <person name="Pham P."/>
            <person name="Ruth R."/>
            <person name="San Lucas F."/>
            <person name="Warren J."/>
            <person name="Zhang J."/>
            <person name="Zhao Z."/>
            <person name="Zhou C."/>
            <person name="Zhu D."/>
            <person name="Lee S."/>
            <person name="Bess C."/>
            <person name="Blankenburg K."/>
            <person name="Forbes L."/>
            <person name="Fu Q."/>
            <person name="Gubbala S."/>
            <person name="Hirani K."/>
            <person name="Jayaseelan J.C."/>
            <person name="Lara F."/>
            <person name="Munidasa M."/>
            <person name="Palculict T."/>
            <person name="Patil S."/>
            <person name="Pu L.-L."/>
            <person name="Saada N."/>
            <person name="Tang L."/>
            <person name="Weissenberger G."/>
            <person name="Zhu Y."/>
            <person name="Hemphill L."/>
            <person name="Shang Y."/>
            <person name="Youmans B."/>
            <person name="Ayvaz T."/>
            <person name="Ross M."/>
            <person name="Santibanez J."/>
            <person name="Aqrawi P."/>
            <person name="Gross S."/>
            <person name="Joshi V."/>
            <person name="Fowler G."/>
            <person name="Nazareth L."/>
            <person name="Reid J."/>
            <person name="Worley K."/>
            <person name="Petrosino J."/>
            <person name="Highlander S."/>
            <person name="Gibbs R."/>
        </authorList>
    </citation>
    <scope>NUCLEOTIDE SEQUENCE [LARGE SCALE GENOMIC DNA]</scope>
    <source>
        <strain evidence="1">ATCC 33030</strain>
    </source>
</reference>
<dbReference type="STRING" id="585529.HMPREF0291_10464"/>
<dbReference type="Pfam" id="PF09952">
    <property type="entry name" value="AbiEi_2"/>
    <property type="match status" value="1"/>
</dbReference>
<comment type="caution">
    <text evidence="1">The sequence shown here is derived from an EMBL/GenBank/DDBJ whole genome shotgun (WGS) entry which is preliminary data.</text>
</comment>
<evidence type="ECO:0000313" key="1">
    <source>
        <dbReference type="EMBL" id="EFK55206.1"/>
    </source>
</evidence>
<evidence type="ECO:0008006" key="3">
    <source>
        <dbReference type="Google" id="ProtNLM"/>
    </source>
</evidence>
<dbReference type="HOGENOM" id="CLU_060705_0_0_11"/>
<dbReference type="OrthoDB" id="6630012at2"/>
<evidence type="ECO:0000313" key="2">
    <source>
        <dbReference type="Proteomes" id="UP000004208"/>
    </source>
</evidence>
<dbReference type="EMBL" id="ACLJ02000001">
    <property type="protein sequence ID" value="EFK55206.1"/>
    <property type="molecule type" value="Genomic_DNA"/>
</dbReference>
<dbReference type="RefSeq" id="WP_005287329.1">
    <property type="nucleotide sequence ID" value="NZ_CM000961.1"/>
</dbReference>
<dbReference type="AlphaFoldDB" id="D7WBH5"/>
<keyword evidence="2" id="KW-1185">Reference proteome</keyword>
<gene>
    <name evidence="1" type="ORF">HMPREF0291_10464</name>
</gene>
<proteinExistence type="predicted"/>
<sequence>MLREIDAANRVLALEGLPVRLELRSEFGSEPPSGLLNLIDVRDPEAVAYPVVGFMGALPSKYFPEQRTGERFLLLSENITPAVAESLRQRNIMYLDARGNCFVNEGPIFVDIRGRTRAPESSGRARGGELSGPVNSAQNLFTPRRAQVIAVLLSFPELLGKPTRLLAKASDTSVGTTSQTLSLLKETGYLFESGSGFSFTPNKVQTLVDTWVDAYSTGLGKRLELFHGKAELSRLGDIDPRGWVSGEAAVPELVRGGDSVTLYVDHRNDLKSLIKDSRMRNDPQGNVLVRRAFWSQPWAPDLQRVIDSESDMHGWSVAPRILLIADLAATRDPRLVEVSQTIRAQLLRDIDAQR</sequence>
<dbReference type="InterPro" id="IPR019238">
    <property type="entry name" value="AbiEi_2"/>
</dbReference>
<dbReference type="eggNOG" id="COG4861">
    <property type="taxonomic scope" value="Bacteria"/>
</dbReference>
<name>D7WBH5_9CORY</name>
<protein>
    <recommendedName>
        <fullName evidence="3">HTH iclR-type domain-containing protein</fullName>
    </recommendedName>
</protein>
<accession>D7WBH5</accession>
<organism evidence="1 2">
    <name type="scientific">Corynebacterium genitalium ATCC 33030</name>
    <dbReference type="NCBI Taxonomy" id="585529"/>
    <lineage>
        <taxon>Bacteria</taxon>
        <taxon>Bacillati</taxon>
        <taxon>Actinomycetota</taxon>
        <taxon>Actinomycetes</taxon>
        <taxon>Mycobacteriales</taxon>
        <taxon>Corynebacteriaceae</taxon>
        <taxon>Corynebacterium</taxon>
    </lineage>
</organism>
<dbReference type="Proteomes" id="UP000004208">
    <property type="component" value="Unassembled WGS sequence"/>
</dbReference>